<keyword evidence="7" id="KW-0732">Signal</keyword>
<dbReference type="Gene3D" id="3.40.50.300">
    <property type="entry name" value="P-loop containing nucleotide triphosphate hydrolases"/>
    <property type="match status" value="1"/>
</dbReference>
<reference evidence="12" key="1">
    <citation type="submission" date="2015-12" db="EMBL/GenBank/DDBJ databases">
        <title>Update maize B73 reference genome by single molecule sequencing technologies.</title>
        <authorList>
            <consortium name="Maize Genome Sequencing Project"/>
            <person name="Ware D."/>
        </authorList>
    </citation>
    <scope>NUCLEOTIDE SEQUENCE</scope>
    <source>
        <tissue evidence="12">Seedling</tissue>
    </source>
</reference>
<dbReference type="FunCoup" id="A0A1D6LEV0">
    <property type="interactions" value="175"/>
</dbReference>
<feature type="domain" description="Disease resistance R13L4/SHOC-2-like LRR" evidence="11">
    <location>
        <begin position="545"/>
        <end position="871"/>
    </location>
</feature>
<dbReference type="GO" id="GO:0043531">
    <property type="term" value="F:ADP binding"/>
    <property type="evidence" value="ECO:0007669"/>
    <property type="project" value="InterPro"/>
</dbReference>
<keyword evidence="5" id="KW-0611">Plant defense</keyword>
<dbReference type="EMBL" id="CM000782">
    <property type="protein sequence ID" value="AQK78473.1"/>
    <property type="molecule type" value="Genomic_DNA"/>
</dbReference>
<evidence type="ECO:0000259" key="9">
    <source>
        <dbReference type="Pfam" id="PF18052"/>
    </source>
</evidence>
<dbReference type="Pfam" id="PF23559">
    <property type="entry name" value="WHD_DRP"/>
    <property type="match status" value="1"/>
</dbReference>
<evidence type="ECO:0000259" key="11">
    <source>
        <dbReference type="Pfam" id="PF23598"/>
    </source>
</evidence>
<feature type="domain" description="Disease resistance protein winged helix" evidence="10">
    <location>
        <begin position="427"/>
        <end position="498"/>
    </location>
</feature>
<dbReference type="Gene3D" id="1.10.10.10">
    <property type="entry name" value="Winged helix-like DNA-binding domain superfamily/Winged helix DNA-binding domain"/>
    <property type="match status" value="1"/>
</dbReference>
<evidence type="ECO:0000256" key="1">
    <source>
        <dbReference type="ARBA" id="ARBA00008894"/>
    </source>
</evidence>
<evidence type="ECO:0000256" key="3">
    <source>
        <dbReference type="ARBA" id="ARBA00022737"/>
    </source>
</evidence>
<dbReference type="Pfam" id="PF23598">
    <property type="entry name" value="LRR_14"/>
    <property type="match status" value="1"/>
</dbReference>
<feature type="domain" description="Disease resistance N-terminal" evidence="9">
    <location>
        <begin position="26"/>
        <end position="103"/>
    </location>
</feature>
<dbReference type="Pfam" id="PF00931">
    <property type="entry name" value="NB-ARC"/>
    <property type="match status" value="1"/>
</dbReference>
<dbReference type="GO" id="GO:0009626">
    <property type="term" value="P:plant-type hypersensitive response"/>
    <property type="evidence" value="ECO:0007669"/>
    <property type="project" value="UniProtKB-ARBA"/>
</dbReference>
<organism evidence="12">
    <name type="scientific">Zea mays</name>
    <name type="common">Maize</name>
    <dbReference type="NCBI Taxonomy" id="4577"/>
    <lineage>
        <taxon>Eukaryota</taxon>
        <taxon>Viridiplantae</taxon>
        <taxon>Streptophyta</taxon>
        <taxon>Embryophyta</taxon>
        <taxon>Tracheophyta</taxon>
        <taxon>Spermatophyta</taxon>
        <taxon>Magnoliopsida</taxon>
        <taxon>Liliopsida</taxon>
        <taxon>Poales</taxon>
        <taxon>Poaceae</taxon>
        <taxon>PACMAD clade</taxon>
        <taxon>Panicoideae</taxon>
        <taxon>Andropogonodae</taxon>
        <taxon>Andropogoneae</taxon>
        <taxon>Tripsacinae</taxon>
        <taxon>Zea</taxon>
    </lineage>
</organism>
<dbReference type="AlphaFoldDB" id="A0A1D6LEV0"/>
<keyword evidence="4" id="KW-0547">Nucleotide-binding</keyword>
<evidence type="ECO:0000256" key="4">
    <source>
        <dbReference type="ARBA" id="ARBA00022741"/>
    </source>
</evidence>
<dbReference type="InterPro" id="IPR055414">
    <property type="entry name" value="LRR_R13L4/SHOC2-like"/>
</dbReference>
<dbReference type="SMR" id="A0A1D6LEV0"/>
<dbReference type="GO" id="GO:0002758">
    <property type="term" value="P:innate immune response-activating signaling pathway"/>
    <property type="evidence" value="ECO:0007669"/>
    <property type="project" value="UniProtKB-ARBA"/>
</dbReference>
<evidence type="ECO:0000256" key="6">
    <source>
        <dbReference type="ARBA" id="ARBA00023054"/>
    </source>
</evidence>
<dbReference type="PANTHER" id="PTHR23155">
    <property type="entry name" value="DISEASE RESISTANCE PROTEIN RP"/>
    <property type="match status" value="1"/>
</dbReference>
<dbReference type="InterPro" id="IPR032675">
    <property type="entry name" value="LRR_dom_sf"/>
</dbReference>
<dbReference type="InterPro" id="IPR038005">
    <property type="entry name" value="RX-like_CC"/>
</dbReference>
<dbReference type="InterPro" id="IPR041118">
    <property type="entry name" value="Rx_N"/>
</dbReference>
<dbReference type="SUPFAM" id="SSF52058">
    <property type="entry name" value="L domain-like"/>
    <property type="match status" value="1"/>
</dbReference>
<dbReference type="InterPro" id="IPR058922">
    <property type="entry name" value="WHD_DRP"/>
</dbReference>
<comment type="similarity">
    <text evidence="1">Belongs to the disease resistance NB-LRR family.</text>
</comment>
<dbReference type="SUPFAM" id="SSF52540">
    <property type="entry name" value="P-loop containing nucleoside triphosphate hydrolases"/>
    <property type="match status" value="1"/>
</dbReference>
<gene>
    <name evidence="12" type="ORF">ZEAMMB73_Zm00001d035172</name>
</gene>
<dbReference type="InterPro" id="IPR002182">
    <property type="entry name" value="NB-ARC"/>
</dbReference>
<evidence type="ECO:0000256" key="7">
    <source>
        <dbReference type="SAM" id="SignalP"/>
    </source>
</evidence>
<dbReference type="PANTHER" id="PTHR23155:SF1232">
    <property type="entry name" value="OS09G0270700 PROTEIN"/>
    <property type="match status" value="1"/>
</dbReference>
<dbReference type="InterPro" id="IPR036388">
    <property type="entry name" value="WH-like_DNA-bd_sf"/>
</dbReference>
<evidence type="ECO:0000259" key="8">
    <source>
        <dbReference type="Pfam" id="PF00931"/>
    </source>
</evidence>
<keyword evidence="3" id="KW-0677">Repeat</keyword>
<proteinExistence type="inferred from homology"/>
<dbReference type="Gene3D" id="1.20.5.4130">
    <property type="match status" value="1"/>
</dbReference>
<dbReference type="InParanoid" id="A0A1D6LEV0"/>
<dbReference type="GO" id="GO:0042742">
    <property type="term" value="P:defense response to bacterium"/>
    <property type="evidence" value="ECO:0007669"/>
    <property type="project" value="UniProtKB-ARBA"/>
</dbReference>
<feature type="domain" description="NB-ARC" evidence="8">
    <location>
        <begin position="186"/>
        <end position="338"/>
    </location>
</feature>
<evidence type="ECO:0000313" key="12">
    <source>
        <dbReference type="EMBL" id="AQK78473.1"/>
    </source>
</evidence>
<sequence length="888" mass="101462">MAEIAVLLVLKKIAIALAGETLSFAKHLLAKKSELVAALPDDMKLISNELELIRAFLKKIGRTGRKDEMIETWIGQVRRLAYNMEDTVDHFIYVVGKHNQTGSPLDYLKKIAKKPQRLLSLDEIASEIKKIKQELIQLSESKDRWTKPLDGGTDVPAGSYETEKEMYLPGHDYSIRDEELAGIDKNKQTLISSLKFEDPSLQIIAVWGMGGIGKSTLANNVYKNEGFNFDCRAWVSISQSYKLEDIWKKMLTDILKKDKKEFDPGTMDSAELREKLIKTLDKKRIKKVLVDNGLGSRVIITTRTEEVASLAEDSCKIKVEPLGDHDSWLVFCRKAFPKVENHICPSELRQCGESIVEKCDGLPLALVAIGSILSLRPKNVAEWKLFYDQLIWELHNNENLNRVEKIINLSYKYLPDYLKNCFLYCAMFPEDYLIHRKRLIRLWIAEGFIEQKGACSLEDTAESYLRELIRRSMLHVAERNSFGRVRCIRMHDLVRELAIFQSKREGFSTTYDGNNEGMLVESYSRRVAVLQCSKDILSTIDPSRLRTFITFDTSMTLSLWYSSISSKPKYLAVLDLSGLPIETIPNSIGELFNLRLLCLDDTKVKELPKSIAKLQNLQALSLEQAELVKFPQGFSNLKKLRHLMVSRLRDATNNSFRCWEAVEPFKGLWSLVELQTLFAITASEVLVAKLGNLSQLRSLTIYDVRSNFCAQLFGSLSKMCQLSRLMIRACNEDEALQLDDSTFPNSLQTLTLYGRLSEGTFMSPFFLNRENGLLRLRLGYSHLSENPVPHLSELSNLTELSLIKAYTGQELYFQAGWFLNLKDLYLKDLPHVNQIHIQEGALASLKRMGMVGLLELRHVPVGFIYLKSLKTTFFHNMHPDFKSIQKEM</sequence>
<accession>A0A1D6LEV0</accession>
<dbReference type="OMA" id="WELHINE"/>
<dbReference type="InterPro" id="IPR042197">
    <property type="entry name" value="Apaf_helical"/>
</dbReference>
<dbReference type="eggNOG" id="KOG4658">
    <property type="taxonomic scope" value="Eukaryota"/>
</dbReference>
<dbReference type="Gene3D" id="1.10.8.430">
    <property type="entry name" value="Helical domain of apoptotic protease-activating factors"/>
    <property type="match status" value="1"/>
</dbReference>
<protein>
    <submittedName>
        <fullName evidence="12">Disease resistance protein RPM1</fullName>
    </submittedName>
</protein>
<dbReference type="PRINTS" id="PR00364">
    <property type="entry name" value="DISEASERSIST"/>
</dbReference>
<dbReference type="InterPro" id="IPR044974">
    <property type="entry name" value="Disease_R_plants"/>
</dbReference>
<keyword evidence="6" id="KW-0175">Coiled coil</keyword>
<evidence type="ECO:0000259" key="10">
    <source>
        <dbReference type="Pfam" id="PF23559"/>
    </source>
</evidence>
<evidence type="ECO:0000256" key="5">
    <source>
        <dbReference type="ARBA" id="ARBA00022821"/>
    </source>
</evidence>
<dbReference type="FunFam" id="1.10.10.10:FF:000322">
    <property type="entry name" value="Probable disease resistance protein At1g63360"/>
    <property type="match status" value="1"/>
</dbReference>
<dbReference type="InterPro" id="IPR027417">
    <property type="entry name" value="P-loop_NTPase"/>
</dbReference>
<feature type="chain" id="PRO_5010806538" evidence="7">
    <location>
        <begin position="19"/>
        <end position="888"/>
    </location>
</feature>
<dbReference type="PaxDb" id="4577-GRMZM2G306727_P01"/>
<name>A0A1D6LEV0_MAIZE</name>
<feature type="signal peptide" evidence="7">
    <location>
        <begin position="1"/>
        <end position="18"/>
    </location>
</feature>
<dbReference type="CDD" id="cd14798">
    <property type="entry name" value="RX-CC_like"/>
    <property type="match status" value="1"/>
</dbReference>
<dbReference type="ExpressionAtlas" id="A0A1D6LEV0">
    <property type="expression patterns" value="baseline and differential"/>
</dbReference>
<evidence type="ECO:0000256" key="2">
    <source>
        <dbReference type="ARBA" id="ARBA00022614"/>
    </source>
</evidence>
<keyword evidence="2" id="KW-0433">Leucine-rich repeat</keyword>
<dbReference type="Pfam" id="PF18052">
    <property type="entry name" value="Rx_N"/>
    <property type="match status" value="1"/>
</dbReference>
<dbReference type="Gene3D" id="3.80.10.10">
    <property type="entry name" value="Ribonuclease Inhibitor"/>
    <property type="match status" value="2"/>
</dbReference>